<comment type="caution">
    <text evidence="3">The sequence shown here is derived from an EMBL/GenBank/DDBJ whole genome shotgun (WGS) entry which is preliminary data.</text>
</comment>
<feature type="compositionally biased region" description="Pro residues" evidence="1">
    <location>
        <begin position="423"/>
        <end position="433"/>
    </location>
</feature>
<dbReference type="PANTHER" id="PTHR38700">
    <property type="entry name" value="YALI0E22418P"/>
    <property type="match status" value="1"/>
</dbReference>
<feature type="compositionally biased region" description="Basic and acidic residues" evidence="1">
    <location>
        <begin position="595"/>
        <end position="612"/>
    </location>
</feature>
<dbReference type="GeneID" id="98175342"/>
<dbReference type="PANTHER" id="PTHR38700:SF1">
    <property type="entry name" value="PH DOMAIN-CONTAINING PROTEIN"/>
    <property type="match status" value="1"/>
</dbReference>
<feature type="region of interest" description="Disordered" evidence="1">
    <location>
        <begin position="244"/>
        <end position="266"/>
    </location>
</feature>
<feature type="domain" description="Ras-associating" evidence="2">
    <location>
        <begin position="1"/>
        <end position="90"/>
    </location>
</feature>
<evidence type="ECO:0000259" key="2">
    <source>
        <dbReference type="PROSITE" id="PS50200"/>
    </source>
</evidence>
<feature type="compositionally biased region" description="Low complexity" evidence="1">
    <location>
        <begin position="359"/>
        <end position="386"/>
    </location>
</feature>
<dbReference type="SUPFAM" id="SSF54236">
    <property type="entry name" value="Ubiquitin-like"/>
    <property type="match status" value="1"/>
</dbReference>
<gene>
    <name evidence="3" type="ORF">MFIFM68171_04599</name>
</gene>
<dbReference type="RefSeq" id="XP_070916120.1">
    <property type="nucleotide sequence ID" value="XM_071060019.1"/>
</dbReference>
<feature type="compositionally biased region" description="Low complexity" evidence="1">
    <location>
        <begin position="395"/>
        <end position="414"/>
    </location>
</feature>
<reference evidence="3 4" key="1">
    <citation type="submission" date="2024-09" db="EMBL/GenBank/DDBJ databases">
        <title>Itraconazole resistance in Madurella fahalii resulting from another homologue of gene encoding cytochrome P450 14-alpha sterol demethylase (CYP51).</title>
        <authorList>
            <person name="Yoshioka I."/>
            <person name="Fahal A.H."/>
            <person name="Kaneko S."/>
            <person name="Yaguchi T."/>
        </authorList>
    </citation>
    <scope>NUCLEOTIDE SEQUENCE [LARGE SCALE GENOMIC DNA]</scope>
    <source>
        <strain evidence="3 4">IFM 68171</strain>
    </source>
</reference>
<accession>A0ABQ0G9J4</accession>
<dbReference type="Gene3D" id="3.10.20.90">
    <property type="entry name" value="Phosphatidylinositol 3-kinase Catalytic Subunit, Chain A, domain 1"/>
    <property type="match status" value="1"/>
</dbReference>
<keyword evidence="4" id="KW-1185">Reference proteome</keyword>
<evidence type="ECO:0000313" key="3">
    <source>
        <dbReference type="EMBL" id="GAB1314389.1"/>
    </source>
</evidence>
<name>A0ABQ0G9J4_9PEZI</name>
<feature type="region of interest" description="Disordered" evidence="1">
    <location>
        <begin position="304"/>
        <end position="612"/>
    </location>
</feature>
<organism evidence="3 4">
    <name type="scientific">Madurella fahalii</name>
    <dbReference type="NCBI Taxonomy" id="1157608"/>
    <lineage>
        <taxon>Eukaryota</taxon>
        <taxon>Fungi</taxon>
        <taxon>Dikarya</taxon>
        <taxon>Ascomycota</taxon>
        <taxon>Pezizomycotina</taxon>
        <taxon>Sordariomycetes</taxon>
        <taxon>Sordariomycetidae</taxon>
        <taxon>Sordariales</taxon>
        <taxon>Sordariales incertae sedis</taxon>
        <taxon>Madurella</taxon>
    </lineage>
</organism>
<dbReference type="InterPro" id="IPR000159">
    <property type="entry name" value="RA_dom"/>
</dbReference>
<protein>
    <submittedName>
        <fullName evidence="3">PH domain-containing protein</fullName>
    </submittedName>
</protein>
<feature type="compositionally biased region" description="Basic and acidic residues" evidence="1">
    <location>
        <begin position="456"/>
        <end position="467"/>
    </location>
</feature>
<evidence type="ECO:0000256" key="1">
    <source>
        <dbReference type="SAM" id="MobiDB-lite"/>
    </source>
</evidence>
<dbReference type="Gene3D" id="2.30.29.30">
    <property type="entry name" value="Pleckstrin-homology domain (PH domain)/Phosphotyrosine-binding domain (PTB)"/>
    <property type="match status" value="1"/>
</dbReference>
<dbReference type="InterPro" id="IPR011993">
    <property type="entry name" value="PH-like_dom_sf"/>
</dbReference>
<sequence length="612" mass="67534">MNVLIDKNTSVQDVLEACSNEMKKRSQEMSPDTSVLIEPFSNPGLERRLRRYERIADVMNSWDQDSQHMLIVLPASPETDGELELRRVPISSEAPDGFSFPFYHTRRTRRWSKCYVTLYQQSGQMVESQKPHPKSGDRDVAKLCHLSDYDIYTPTEAEKRKILKPPKKYCYAIKTQQRSALFFNNSNYVHYFSTDNAEVARQFRARVHSWRSWYLVNKKLNLQNAKGARPPTRSRDIYGDDHTGAPIDREPAPHSIPTRITKAPPPLPAVPDAYRKKNESAFAVNGLLGNGYDQRKAQATRMDITLRNQPDNTVVMGPSNEPFTDGPSLLNGRAAAAHSTSGNGRPRTSGSDKPVTARPPSSGSSNRSLSGGSPPQKQQQQYQRPAYPAPPPARRPSTSSRAPPTRAPSIRAPSTRSRSCERSPPPPPPPVPPALAQQQPLIDLTPTFVEAPQWSREGRGRGVRVPDGKPLVDMATGPALPSGGAARLRDRSGPPQKLIRREDVPAGLTLLEQQQRKRGATLTEGPGSGSRPPISSGGLLARAMTMRSTAASTRTAGGAGAADGFYAQPPPQPQSQSQSQSQFRGRTRTMTATGEAERERLRERLRSVERGR</sequence>
<evidence type="ECO:0000313" key="4">
    <source>
        <dbReference type="Proteomes" id="UP001628179"/>
    </source>
</evidence>
<feature type="compositionally biased region" description="Low complexity" evidence="1">
    <location>
        <begin position="529"/>
        <end position="556"/>
    </location>
</feature>
<dbReference type="PROSITE" id="PS50200">
    <property type="entry name" value="RA"/>
    <property type="match status" value="1"/>
</dbReference>
<dbReference type="Proteomes" id="UP001628179">
    <property type="component" value="Unassembled WGS sequence"/>
</dbReference>
<feature type="compositionally biased region" description="Polar residues" evidence="1">
    <location>
        <begin position="338"/>
        <end position="351"/>
    </location>
</feature>
<proteinExistence type="predicted"/>
<dbReference type="EMBL" id="BAAFSV010000002">
    <property type="protein sequence ID" value="GAB1314389.1"/>
    <property type="molecule type" value="Genomic_DNA"/>
</dbReference>
<dbReference type="InterPro" id="IPR029071">
    <property type="entry name" value="Ubiquitin-like_domsf"/>
</dbReference>